<gene>
    <name evidence="4" type="ORF">AVEN_170668_1</name>
    <name evidence="1" type="ORF">AVEN_272141_1</name>
    <name evidence="2" type="ORF">AVEN_28071_1</name>
    <name evidence="3" type="ORF">AVEN_91390_1</name>
</gene>
<dbReference type="Proteomes" id="UP000499080">
    <property type="component" value="Unassembled WGS sequence"/>
</dbReference>
<comment type="caution">
    <text evidence="3">The sequence shown here is derived from an EMBL/GenBank/DDBJ whole genome shotgun (WGS) entry which is preliminary data.</text>
</comment>
<name>A0A4Y2LNP6_ARAVE</name>
<reference evidence="3 5" key="1">
    <citation type="journal article" date="2019" name="Sci. Rep.">
        <title>Orb-weaving spider Araneus ventricosus genome elucidates the spidroin gene catalogue.</title>
        <authorList>
            <person name="Kono N."/>
            <person name="Nakamura H."/>
            <person name="Ohtoshi R."/>
            <person name="Moran D.A.P."/>
            <person name="Shinohara A."/>
            <person name="Yoshida Y."/>
            <person name="Fujiwara M."/>
            <person name="Mori M."/>
            <person name="Tomita M."/>
            <person name="Arakawa K."/>
        </authorList>
    </citation>
    <scope>NUCLEOTIDE SEQUENCE [LARGE SCALE GENOMIC DNA]</scope>
</reference>
<evidence type="ECO:0000313" key="4">
    <source>
        <dbReference type="EMBL" id="GBN16434.1"/>
    </source>
</evidence>
<protein>
    <submittedName>
        <fullName evidence="3">Uncharacterized protein</fullName>
    </submittedName>
</protein>
<proteinExistence type="predicted"/>
<organism evidence="3 5">
    <name type="scientific">Araneus ventricosus</name>
    <name type="common">Orbweaver spider</name>
    <name type="synonym">Epeira ventricosa</name>
    <dbReference type="NCBI Taxonomy" id="182803"/>
    <lineage>
        <taxon>Eukaryota</taxon>
        <taxon>Metazoa</taxon>
        <taxon>Ecdysozoa</taxon>
        <taxon>Arthropoda</taxon>
        <taxon>Chelicerata</taxon>
        <taxon>Arachnida</taxon>
        <taxon>Araneae</taxon>
        <taxon>Araneomorphae</taxon>
        <taxon>Entelegynae</taxon>
        <taxon>Araneoidea</taxon>
        <taxon>Araneidae</taxon>
        <taxon>Araneus</taxon>
    </lineage>
</organism>
<evidence type="ECO:0000313" key="5">
    <source>
        <dbReference type="Proteomes" id="UP000499080"/>
    </source>
</evidence>
<dbReference type="EMBL" id="BGPR01119670">
    <property type="protein sequence ID" value="GBN16434.1"/>
    <property type="molecule type" value="Genomic_DNA"/>
</dbReference>
<evidence type="ECO:0000313" key="1">
    <source>
        <dbReference type="EMBL" id="GBN15334.1"/>
    </source>
</evidence>
<dbReference type="EMBL" id="BGPR01119301">
    <property type="protein sequence ID" value="GBN15341.1"/>
    <property type="molecule type" value="Genomic_DNA"/>
</dbReference>
<sequence>MSVEEPDVAIVYVPKRNSSVISVPDTARYTKKCSSYLRQRDQVTERTDYGLSEPQGNTDHCQTAHISTLRTASDLNIDVITVQEPLHDIWPAYGASSWTHSCTDRVKQ</sequence>
<dbReference type="AlphaFoldDB" id="A0A4Y2LNP6"/>
<keyword evidence="5" id="KW-1185">Reference proteome</keyword>
<dbReference type="EMBL" id="BGPR01119662">
    <property type="protein sequence ID" value="GBN16411.1"/>
    <property type="molecule type" value="Genomic_DNA"/>
</dbReference>
<dbReference type="EMBL" id="BGPR01119298">
    <property type="protein sequence ID" value="GBN15334.1"/>
    <property type="molecule type" value="Genomic_DNA"/>
</dbReference>
<evidence type="ECO:0000313" key="3">
    <source>
        <dbReference type="EMBL" id="GBN16411.1"/>
    </source>
</evidence>
<evidence type="ECO:0000313" key="2">
    <source>
        <dbReference type="EMBL" id="GBN15341.1"/>
    </source>
</evidence>
<accession>A0A4Y2LNP6</accession>